<protein>
    <submittedName>
        <fullName evidence="7">THAP-type domain-containing protein</fullName>
    </submittedName>
</protein>
<dbReference type="Pfam" id="PF21788">
    <property type="entry name" value="TNP-like_GBD"/>
    <property type="match status" value="1"/>
</dbReference>
<dbReference type="SUPFAM" id="SSF57716">
    <property type="entry name" value="Glucocorticoid receptor-like (DNA-binding domain)"/>
    <property type="match status" value="1"/>
</dbReference>
<gene>
    <name evidence="7" type="ORF">FWK35_00014683</name>
</gene>
<keyword evidence="8" id="KW-1185">Reference proteome</keyword>
<organism evidence="7 8">
    <name type="scientific">Aphis craccivora</name>
    <name type="common">Cowpea aphid</name>
    <dbReference type="NCBI Taxonomy" id="307492"/>
    <lineage>
        <taxon>Eukaryota</taxon>
        <taxon>Metazoa</taxon>
        <taxon>Ecdysozoa</taxon>
        <taxon>Arthropoda</taxon>
        <taxon>Hexapoda</taxon>
        <taxon>Insecta</taxon>
        <taxon>Pterygota</taxon>
        <taxon>Neoptera</taxon>
        <taxon>Paraneoptera</taxon>
        <taxon>Hemiptera</taxon>
        <taxon>Sternorrhyncha</taxon>
        <taxon>Aphidomorpha</taxon>
        <taxon>Aphidoidea</taxon>
        <taxon>Aphididae</taxon>
        <taxon>Aphidini</taxon>
        <taxon>Aphis</taxon>
        <taxon>Aphis</taxon>
    </lineage>
</organism>
<feature type="non-terminal residue" evidence="7">
    <location>
        <position position="1063"/>
    </location>
</feature>
<dbReference type="Pfam" id="PF05485">
    <property type="entry name" value="THAP"/>
    <property type="match status" value="1"/>
</dbReference>
<dbReference type="Proteomes" id="UP000478052">
    <property type="component" value="Unassembled WGS sequence"/>
</dbReference>
<dbReference type="EMBL" id="VUJU01006742">
    <property type="protein sequence ID" value="KAF0747712.1"/>
    <property type="molecule type" value="Genomic_DNA"/>
</dbReference>
<dbReference type="AlphaFoldDB" id="A0A6G0Y2H0"/>
<dbReference type="Pfam" id="PF21787">
    <property type="entry name" value="TNP-like_RNaseH_N"/>
    <property type="match status" value="1"/>
</dbReference>
<dbReference type="GO" id="GO:0008270">
    <property type="term" value="F:zinc ion binding"/>
    <property type="evidence" value="ECO:0007669"/>
    <property type="project" value="UniProtKB-KW"/>
</dbReference>
<keyword evidence="3" id="KW-0862">Zinc</keyword>
<name>A0A6G0Y2H0_APHCR</name>
<dbReference type="InterPro" id="IPR048367">
    <property type="entry name" value="TNP-like_RNaseH_C"/>
</dbReference>
<reference evidence="7 8" key="1">
    <citation type="submission" date="2019-08" db="EMBL/GenBank/DDBJ databases">
        <title>Whole genome of Aphis craccivora.</title>
        <authorList>
            <person name="Voronova N.V."/>
            <person name="Shulinski R.S."/>
            <person name="Bandarenka Y.V."/>
            <person name="Zhorov D.G."/>
            <person name="Warner D."/>
        </authorList>
    </citation>
    <scope>NUCLEOTIDE SEQUENCE [LARGE SCALE GENOMIC DNA]</scope>
    <source>
        <strain evidence="7">180601</strain>
        <tissue evidence="7">Whole Body</tissue>
    </source>
</reference>
<dbReference type="Pfam" id="PF21789">
    <property type="entry name" value="TNP-like_RNaseH_C"/>
    <property type="match status" value="1"/>
</dbReference>
<keyword evidence="2 5" id="KW-0863">Zinc-finger</keyword>
<feature type="domain" description="THAP-type" evidence="6">
    <location>
        <begin position="1"/>
        <end position="70"/>
    </location>
</feature>
<evidence type="ECO:0000256" key="3">
    <source>
        <dbReference type="ARBA" id="ARBA00022833"/>
    </source>
</evidence>
<evidence type="ECO:0000256" key="5">
    <source>
        <dbReference type="PROSITE-ProRule" id="PRU00309"/>
    </source>
</evidence>
<evidence type="ECO:0000259" key="6">
    <source>
        <dbReference type="PROSITE" id="PS50950"/>
    </source>
</evidence>
<dbReference type="PANTHER" id="PTHR47577">
    <property type="entry name" value="THAP DOMAIN-CONTAINING PROTEIN 6"/>
    <property type="match status" value="1"/>
</dbReference>
<accession>A0A6G0Y2H0</accession>
<evidence type="ECO:0000313" key="8">
    <source>
        <dbReference type="Proteomes" id="UP000478052"/>
    </source>
</evidence>
<dbReference type="SMART" id="SM00980">
    <property type="entry name" value="THAP"/>
    <property type="match status" value="1"/>
</dbReference>
<evidence type="ECO:0000256" key="4">
    <source>
        <dbReference type="ARBA" id="ARBA00023125"/>
    </source>
</evidence>
<dbReference type="GO" id="GO:0003677">
    <property type="term" value="F:DNA binding"/>
    <property type="evidence" value="ECO:0007669"/>
    <property type="project" value="UniProtKB-UniRule"/>
</dbReference>
<dbReference type="InterPro" id="IPR048365">
    <property type="entry name" value="TNP-like_RNaseH_N"/>
</dbReference>
<proteinExistence type="predicted"/>
<dbReference type="OrthoDB" id="6602504at2759"/>
<comment type="caution">
    <text evidence="7">The sequence shown here is derived from an EMBL/GenBank/DDBJ whole genome shotgun (WGS) entry which is preliminary data.</text>
</comment>
<dbReference type="InterPro" id="IPR006612">
    <property type="entry name" value="THAP_Znf"/>
</dbReference>
<evidence type="ECO:0000256" key="2">
    <source>
        <dbReference type="ARBA" id="ARBA00022771"/>
    </source>
</evidence>
<dbReference type="PANTHER" id="PTHR47577:SF2">
    <property type="entry name" value="THAP DOMAIN CONTAINING 9"/>
    <property type="match status" value="1"/>
</dbReference>
<dbReference type="PROSITE" id="PS50950">
    <property type="entry name" value="ZF_THAP"/>
    <property type="match status" value="1"/>
</dbReference>
<keyword evidence="1" id="KW-0479">Metal-binding</keyword>
<sequence length="1063" mass="121311">MKKISVVCHRFPNPKTNMTRLLEWMKIVGLENHNCYDVYAKKVICAVHFTANCSSPGTKRLNANSYPSLNLPLVIPNDSEHDVMDTSNISGFHVLETSLIDETIIDRTADIVEQKLPKALHAPKKLNKCPGLLESIGVKKCSLLTPNSKNLFKSRLQAAEKFADTYLHQKLSDKLTAAASLFTKLQLRETKKNNKGQRFTLDEKMLSLSLYKRSPKCYRLLSQLFVLPSKRTLNNVLSCVTIGPGICPLMMDVLKDNVKKLKPSEQYCTILFDEVCLSSGLSYNSVTDQVDGFVNTGKFRSQNVADHALVFMIRGIRKKYKQPIAYSFCQGATKQDELVRQLKEVIRNVHDTGLRVLATVSDQGTANVAAINILKRDTRAYQLKNNMTCTDEFYEVEVDNVNRLKLVHIFDVPHLPKCIRNNLVTKDLIFCIDGVEKQAKWSHILELYNEDCKIPDCKMLPRLSDNHVIPEKIFKMKVKCAAQVFSQRVSSTMNFLSSRNIISPDAVDTAFVCHFDKIVDGKKYRTAVKKNSPHHELWDQSLKILSTMRFIDKNRKIMSVPTIKNWISTIKSFQTLYKVLQSVNIRSFLPRHINQDSLENFFGAIRSVGSTNPNCNAFIVAYKTLVLNNLVSPQSPGANCEEDFTEGSLSSFRNLFDKAKHFQTDTSSCINTADDFSETTNQLSLTTAFVQGQTKTFIAGYILKKLNKDLFKNCKYCLNLLCSTNVSNDHQLISAREYKSSYHSLKYPSLSLKSIVHNIISYVGQKMPIVCHHENIFYNLCNNVHNIFNFDDILNCPEHHKIFPVKIVEIVVKLMINHYCSEVNRILLGKKKVRQNENDPIKKIANAWHLKHSKRKVQSKFIILKVSSICYTLLRTTEHVHGRNSTKSKNNQQSTNSVCLKVLVLLTPKCRKLYSAAKTVFKKYHRSKSSKNLFKSRLQAAEKFADTYLHQKLSDKLTAVASLFTKLQLRETKKNNKGQRFTLDEKMLSLSLYKRSPKCYRLLSLLFVLPSKRTLNNVLSCVTIGPSICPLMMDVLKDNVKKLKPSERYYTILFDEVCLSNEQ</sequence>
<evidence type="ECO:0000256" key="1">
    <source>
        <dbReference type="ARBA" id="ARBA00022723"/>
    </source>
</evidence>
<evidence type="ECO:0000313" key="7">
    <source>
        <dbReference type="EMBL" id="KAF0747712.1"/>
    </source>
</evidence>
<dbReference type="InterPro" id="IPR048366">
    <property type="entry name" value="TNP-like_GBD"/>
</dbReference>
<keyword evidence="4 5" id="KW-0238">DNA-binding</keyword>